<dbReference type="PANTHER" id="PTHR31126">
    <property type="entry name" value="TYROSINE-PROTEIN PHOSPHATASE"/>
    <property type="match status" value="1"/>
</dbReference>
<proteinExistence type="predicted"/>
<organism evidence="1 2">
    <name type="scientific">Arthrobotrys conoides</name>
    <dbReference type="NCBI Taxonomy" id="74498"/>
    <lineage>
        <taxon>Eukaryota</taxon>
        <taxon>Fungi</taxon>
        <taxon>Dikarya</taxon>
        <taxon>Ascomycota</taxon>
        <taxon>Pezizomycotina</taxon>
        <taxon>Orbiliomycetes</taxon>
        <taxon>Orbiliales</taxon>
        <taxon>Orbiliaceae</taxon>
        <taxon>Arthrobotrys</taxon>
    </lineage>
</organism>
<reference evidence="1 2" key="1">
    <citation type="submission" date="2019-10" db="EMBL/GenBank/DDBJ databases">
        <authorList>
            <person name="Palmer J.M."/>
        </authorList>
    </citation>
    <scope>NUCLEOTIDE SEQUENCE [LARGE SCALE GENOMIC DNA]</scope>
    <source>
        <strain evidence="1 2">TWF506</strain>
    </source>
</reference>
<dbReference type="PROSITE" id="PS00383">
    <property type="entry name" value="TYR_PHOSPHATASE_1"/>
    <property type="match status" value="1"/>
</dbReference>
<evidence type="ECO:0000313" key="2">
    <source>
        <dbReference type="Proteomes" id="UP001307849"/>
    </source>
</evidence>
<evidence type="ECO:0000313" key="1">
    <source>
        <dbReference type="EMBL" id="KAK6511067.1"/>
    </source>
</evidence>
<dbReference type="Proteomes" id="UP001307849">
    <property type="component" value="Unassembled WGS sequence"/>
</dbReference>
<dbReference type="InterPro" id="IPR026893">
    <property type="entry name" value="Tyr/Ser_Pase_IphP-type"/>
</dbReference>
<dbReference type="EMBL" id="JAVHJM010000007">
    <property type="protein sequence ID" value="KAK6511067.1"/>
    <property type="molecule type" value="Genomic_DNA"/>
</dbReference>
<comment type="caution">
    <text evidence="1">The sequence shown here is derived from an EMBL/GenBank/DDBJ whole genome shotgun (WGS) entry which is preliminary data.</text>
</comment>
<dbReference type="SUPFAM" id="SSF52799">
    <property type="entry name" value="(Phosphotyrosine protein) phosphatases II"/>
    <property type="match status" value="1"/>
</dbReference>
<keyword evidence="2" id="KW-1185">Reference proteome</keyword>
<dbReference type="InterPro" id="IPR016130">
    <property type="entry name" value="Tyr_Pase_AS"/>
</dbReference>
<sequence length="315" mass="35257">MVDKDIVDGTRKGPRSLGLTAVHNCRDVGATINHYFGKKIMKEGLLFRSGRLDHATPADMEILTLKTQLTSILDLRTKTERDRVPTKNPNQNPVATVSGAKIYHIPYLSDQYTKKALLSRLSWYRLIQVLFCHLIGLKTTVVRLISTLVIVPLGLKGIAYECLRWLKPEIKETFTILSKESSYPALIHCTQGKDRTGLVTLLVLLTILGEGDEEVKAMDHDYMLSNDGLKPVREEILAEMIPLGFSEESGFADAEEGWVETVVGYIEEEGGIEKYLTNAQITAEEIRSIRECLLVNPSSCVFRRLKIPGRETPAS</sequence>
<accession>A0AAN8NU04</accession>
<dbReference type="Gene3D" id="3.90.190.10">
    <property type="entry name" value="Protein tyrosine phosphatase superfamily"/>
    <property type="match status" value="1"/>
</dbReference>
<evidence type="ECO:0008006" key="3">
    <source>
        <dbReference type="Google" id="ProtNLM"/>
    </source>
</evidence>
<name>A0AAN8NU04_9PEZI</name>
<dbReference type="GO" id="GO:0004721">
    <property type="term" value="F:phosphoprotein phosphatase activity"/>
    <property type="evidence" value="ECO:0007669"/>
    <property type="project" value="InterPro"/>
</dbReference>
<gene>
    <name evidence="1" type="ORF">TWF506_010148</name>
</gene>
<dbReference type="InterPro" id="IPR029021">
    <property type="entry name" value="Prot-tyrosine_phosphatase-like"/>
</dbReference>
<dbReference type="AlphaFoldDB" id="A0AAN8NU04"/>
<protein>
    <recommendedName>
        <fullName evidence="3">Tyrosine specific protein phosphatases domain-containing protein</fullName>
    </recommendedName>
</protein>
<dbReference type="Pfam" id="PF13350">
    <property type="entry name" value="Y_phosphatase3"/>
    <property type="match status" value="1"/>
</dbReference>
<dbReference type="PANTHER" id="PTHR31126:SF10">
    <property type="entry name" value="PROTEIN PHOSPHATASE, PUTATIVE (AFU_ORTHOLOGUE AFUA_6G06650)-RELATED"/>
    <property type="match status" value="1"/>
</dbReference>